<dbReference type="Proteomes" id="UP001385951">
    <property type="component" value="Unassembled WGS sequence"/>
</dbReference>
<name>A0AAW0G2H8_9APHY</name>
<feature type="region of interest" description="Disordered" evidence="1">
    <location>
        <begin position="1"/>
        <end position="34"/>
    </location>
</feature>
<organism evidence="2 3">
    <name type="scientific">Cerrena zonata</name>
    <dbReference type="NCBI Taxonomy" id="2478898"/>
    <lineage>
        <taxon>Eukaryota</taxon>
        <taxon>Fungi</taxon>
        <taxon>Dikarya</taxon>
        <taxon>Basidiomycota</taxon>
        <taxon>Agaricomycotina</taxon>
        <taxon>Agaricomycetes</taxon>
        <taxon>Polyporales</taxon>
        <taxon>Cerrenaceae</taxon>
        <taxon>Cerrena</taxon>
    </lineage>
</organism>
<proteinExistence type="predicted"/>
<feature type="region of interest" description="Disordered" evidence="1">
    <location>
        <begin position="339"/>
        <end position="419"/>
    </location>
</feature>
<feature type="compositionally biased region" description="Low complexity" evidence="1">
    <location>
        <begin position="262"/>
        <end position="276"/>
    </location>
</feature>
<sequence length="658" mass="72687">MKAAEKSPQKESIPEETDQEIEKAVKEEDDAEVPIASVPKGVDELDQKHPVQQATINVPINKPELETVDTSSLNNAETTVGDISTIQEEETNKNPLTKNAEDESVPDAAIDPSAVVVDEFEKEQIRRNSAVEEESGLTSTQPTTADEKLTNGFVENKHPNQVSGSNTEIGIINRYGHMESNELISQKPFKSDVTSSDYSEESADELASKSSSSIAKQLRPKFDNVPEIIDDSHSNASNRLIDEKQSSDTLQLPASITENGLSSGSSISSVDSSSQSKNKRPVKSAMKNSSSFYSSTSNSSHNGTYNPAKQAYISLTTAENTRLNSKLSSSQLADINLAKGSQQYPSTSPNRRSVQATPTKQNSQPLSPQNQTPQTPVVAGNGNMSGRSLRPHSVHGANFDHDNHQNRQSGLGGGSMSNRTLRDRSSVYVQPIAAHPASNPNYQSPSKTKAAELYAKANARPISVFNPQLTRKSSSIKVMILIKKIQNRLSRTAIVTTTQLHNNQDNIGLPCVIAYQHTTHKVNIKLRLMLNLQPSYLLKIKHKSRHKRNYMHKHNFSHKHSFKLKHHQHLNSSVLILSNFRNRSSNLELLIQMTRLITAEEIQAQDSPSNHITTLRQQDGPENNFGSKTGKNIDAAEFKSSQKKPRKKKFLKKIFGRD</sequence>
<keyword evidence="3" id="KW-1185">Reference proteome</keyword>
<reference evidence="2 3" key="1">
    <citation type="submission" date="2022-09" db="EMBL/GenBank/DDBJ databases">
        <authorList>
            <person name="Palmer J.M."/>
        </authorList>
    </citation>
    <scope>NUCLEOTIDE SEQUENCE [LARGE SCALE GENOMIC DNA]</scope>
    <source>
        <strain evidence="2 3">DSM 7382</strain>
    </source>
</reference>
<feature type="region of interest" description="Disordered" evidence="1">
    <location>
        <begin position="256"/>
        <end position="304"/>
    </location>
</feature>
<feature type="region of interest" description="Disordered" evidence="1">
    <location>
        <begin position="126"/>
        <end position="146"/>
    </location>
</feature>
<evidence type="ECO:0000313" key="3">
    <source>
        <dbReference type="Proteomes" id="UP001385951"/>
    </source>
</evidence>
<dbReference type="AlphaFoldDB" id="A0AAW0G2H8"/>
<feature type="compositionally biased region" description="Basic residues" evidence="1">
    <location>
        <begin position="641"/>
        <end position="658"/>
    </location>
</feature>
<accession>A0AAW0G2H8</accession>
<gene>
    <name evidence="2" type="ORF">QCA50_012174</name>
</gene>
<feature type="compositionally biased region" description="Polar residues" evidence="1">
    <location>
        <begin position="339"/>
        <end position="375"/>
    </location>
</feature>
<comment type="caution">
    <text evidence="2">The sequence shown here is derived from an EMBL/GenBank/DDBJ whole genome shotgun (WGS) entry which is preliminary data.</text>
</comment>
<feature type="region of interest" description="Disordered" evidence="1">
    <location>
        <begin position="186"/>
        <end position="215"/>
    </location>
</feature>
<evidence type="ECO:0000256" key="1">
    <source>
        <dbReference type="SAM" id="MobiDB-lite"/>
    </source>
</evidence>
<protein>
    <submittedName>
        <fullName evidence="2">Uncharacterized protein</fullName>
    </submittedName>
</protein>
<evidence type="ECO:0000313" key="2">
    <source>
        <dbReference type="EMBL" id="KAK7684594.1"/>
    </source>
</evidence>
<feature type="compositionally biased region" description="Low complexity" evidence="1">
    <location>
        <begin position="288"/>
        <end position="302"/>
    </location>
</feature>
<feature type="compositionally biased region" description="Basic and acidic residues" evidence="1">
    <location>
        <begin position="1"/>
        <end position="13"/>
    </location>
</feature>
<feature type="region of interest" description="Disordered" evidence="1">
    <location>
        <begin position="607"/>
        <end position="658"/>
    </location>
</feature>
<dbReference type="EMBL" id="JASBNA010000024">
    <property type="protein sequence ID" value="KAK7684594.1"/>
    <property type="molecule type" value="Genomic_DNA"/>
</dbReference>
<feature type="compositionally biased region" description="Polar residues" evidence="1">
    <location>
        <begin position="607"/>
        <end position="630"/>
    </location>
</feature>